<feature type="region of interest" description="Disordered" evidence="1">
    <location>
        <begin position="35"/>
        <end position="57"/>
    </location>
</feature>
<comment type="caution">
    <text evidence="2">The sequence shown here is derived from an EMBL/GenBank/DDBJ whole genome shotgun (WGS) entry which is preliminary data.</text>
</comment>
<keyword evidence="3" id="KW-1185">Reference proteome</keyword>
<proteinExistence type="predicted"/>
<evidence type="ECO:0000313" key="2">
    <source>
        <dbReference type="EMBL" id="PKW25708.1"/>
    </source>
</evidence>
<evidence type="ECO:0000256" key="1">
    <source>
        <dbReference type="SAM" id="MobiDB-lite"/>
    </source>
</evidence>
<name>A0A2N3YFT4_9MICO</name>
<accession>A0A2N3YFT4</accession>
<dbReference type="OrthoDB" id="4855997at2"/>
<dbReference type="Proteomes" id="UP000233781">
    <property type="component" value="Unassembled WGS sequence"/>
</dbReference>
<gene>
    <name evidence="2" type="ORF">ATL31_0506</name>
</gene>
<sequence>MNETVGLVSATSFRVPAPGLRMTFGVSWPGLFRDGRDASHQRSTSGGAGSSAGHAAPRRLTGTAASGVPAAVADRAQRIIEQEYRLTSLHRASYEPATRPLATPDRAVTAWGARRERTSAARASARWFDIVKRRDAGHAAAERAASHIEAAAAATEAVELEQRRLDTWWDALRSGHQAVVTDQLVRAFAEAGLAAAPMTVHGSYLGLAVLAPEEHLLPTEAVTLSAHGTLSVRPASKAHRARLQREVVASAVLASARCAFAAAPGLAHIRVVVLRAEHRGAVDDVSAIGVVELSRRDVASADLGVGAEALLARYGEALRWDISHPEVALRKLPLDDVPELATLLARLCRNGVDDAYRMVEPALA</sequence>
<dbReference type="AlphaFoldDB" id="A0A2N3YFT4"/>
<dbReference type="EMBL" id="PJNE01000001">
    <property type="protein sequence ID" value="PKW25708.1"/>
    <property type="molecule type" value="Genomic_DNA"/>
</dbReference>
<organism evidence="2 3">
    <name type="scientific">Phycicoccus duodecadis</name>
    <dbReference type="NCBI Taxonomy" id="173053"/>
    <lineage>
        <taxon>Bacteria</taxon>
        <taxon>Bacillati</taxon>
        <taxon>Actinomycetota</taxon>
        <taxon>Actinomycetes</taxon>
        <taxon>Micrococcales</taxon>
        <taxon>Intrasporangiaceae</taxon>
        <taxon>Phycicoccus</taxon>
    </lineage>
</organism>
<protein>
    <submittedName>
        <fullName evidence="2">Uncharacterized protein</fullName>
    </submittedName>
</protein>
<evidence type="ECO:0000313" key="3">
    <source>
        <dbReference type="Proteomes" id="UP000233781"/>
    </source>
</evidence>
<dbReference type="RefSeq" id="WP_101394392.1">
    <property type="nucleotide sequence ID" value="NZ_PJNE01000001.1"/>
</dbReference>
<reference evidence="2 3" key="1">
    <citation type="submission" date="2017-12" db="EMBL/GenBank/DDBJ databases">
        <title>Sequencing the genomes of 1000 Actinobacteria strains.</title>
        <authorList>
            <person name="Klenk H.-P."/>
        </authorList>
    </citation>
    <scope>NUCLEOTIDE SEQUENCE [LARGE SCALE GENOMIC DNA]</scope>
    <source>
        <strain evidence="2 3">DSM 12806</strain>
    </source>
</reference>